<name>A0A0S4KIX1_BODSA</name>
<evidence type="ECO:0000313" key="2">
    <source>
        <dbReference type="Proteomes" id="UP000051952"/>
    </source>
</evidence>
<dbReference type="EMBL" id="CYKH01000794">
    <property type="protein sequence ID" value="CUI14238.1"/>
    <property type="molecule type" value="Genomic_DNA"/>
</dbReference>
<reference evidence="2" key="1">
    <citation type="submission" date="2015-09" db="EMBL/GenBank/DDBJ databases">
        <authorList>
            <consortium name="Pathogen Informatics"/>
        </authorList>
    </citation>
    <scope>NUCLEOTIDE SEQUENCE [LARGE SCALE GENOMIC DNA]</scope>
    <source>
        <strain evidence="2">Lake Konstanz</strain>
    </source>
</reference>
<sequence length="94" mass="10807">MRRNPLWLLNSKTQAAKKHFDGGVSYDGVKRNRKMFLCNKSLLNLAERVFVDVDIKPAARGKPFETWGAKHNLRTSIDRCTAQLRMAALRKIVH</sequence>
<organism evidence="1 2">
    <name type="scientific">Bodo saltans</name>
    <name type="common">Flagellated protozoan</name>
    <dbReference type="NCBI Taxonomy" id="75058"/>
    <lineage>
        <taxon>Eukaryota</taxon>
        <taxon>Discoba</taxon>
        <taxon>Euglenozoa</taxon>
        <taxon>Kinetoplastea</taxon>
        <taxon>Metakinetoplastina</taxon>
        <taxon>Eubodonida</taxon>
        <taxon>Bodonidae</taxon>
        <taxon>Bodo</taxon>
    </lineage>
</organism>
<gene>
    <name evidence="1" type="ORF">BSAL_79015</name>
</gene>
<proteinExistence type="predicted"/>
<protein>
    <submittedName>
        <fullName evidence="1">Uncharacterized protein</fullName>
    </submittedName>
</protein>
<keyword evidence="2" id="KW-1185">Reference proteome</keyword>
<dbReference type="AlphaFoldDB" id="A0A0S4KIX1"/>
<dbReference type="Proteomes" id="UP000051952">
    <property type="component" value="Unassembled WGS sequence"/>
</dbReference>
<evidence type="ECO:0000313" key="1">
    <source>
        <dbReference type="EMBL" id="CUI14238.1"/>
    </source>
</evidence>
<accession>A0A0S4KIX1</accession>
<dbReference type="VEuPathDB" id="TriTrypDB:BSAL_79015"/>